<feature type="domain" description="ABC transporter" evidence="4">
    <location>
        <begin position="1"/>
        <end position="232"/>
    </location>
</feature>
<dbReference type="InterPro" id="IPR027417">
    <property type="entry name" value="P-loop_NTPase"/>
</dbReference>
<dbReference type="Gene3D" id="3.40.50.300">
    <property type="entry name" value="P-loop containing nucleotide triphosphate hydrolases"/>
    <property type="match status" value="1"/>
</dbReference>
<organism evidence="5 6">
    <name type="scientific">Paenibacillus cremeus</name>
    <dbReference type="NCBI Taxonomy" id="2163881"/>
    <lineage>
        <taxon>Bacteria</taxon>
        <taxon>Bacillati</taxon>
        <taxon>Bacillota</taxon>
        <taxon>Bacilli</taxon>
        <taxon>Bacillales</taxon>
        <taxon>Paenibacillaceae</taxon>
        <taxon>Paenibacillus</taxon>
    </lineage>
</organism>
<dbReference type="InterPro" id="IPR003439">
    <property type="entry name" value="ABC_transporter-like_ATP-bd"/>
</dbReference>
<accession>A0A559JDD5</accession>
<dbReference type="GO" id="GO:0005524">
    <property type="term" value="F:ATP binding"/>
    <property type="evidence" value="ECO:0007669"/>
    <property type="project" value="UniProtKB-KW"/>
</dbReference>
<dbReference type="SUPFAM" id="SSF52540">
    <property type="entry name" value="P-loop containing nucleoside triphosphate hydrolases"/>
    <property type="match status" value="1"/>
</dbReference>
<keyword evidence="3 5" id="KW-0067">ATP-binding</keyword>
<dbReference type="PROSITE" id="PS00211">
    <property type="entry name" value="ABC_TRANSPORTER_1"/>
    <property type="match status" value="1"/>
</dbReference>
<dbReference type="Proteomes" id="UP000317036">
    <property type="component" value="Unassembled WGS sequence"/>
</dbReference>
<gene>
    <name evidence="5" type="ORF">FPZ49_34885</name>
</gene>
<reference evidence="5 6" key="1">
    <citation type="submission" date="2019-07" db="EMBL/GenBank/DDBJ databases">
        <authorList>
            <person name="Kim J."/>
        </authorList>
    </citation>
    <scope>NUCLEOTIDE SEQUENCE [LARGE SCALE GENOMIC DNA]</scope>
    <source>
        <strain evidence="5 6">JC52</strain>
    </source>
</reference>
<dbReference type="GO" id="GO:0016887">
    <property type="term" value="F:ATP hydrolysis activity"/>
    <property type="evidence" value="ECO:0007669"/>
    <property type="project" value="InterPro"/>
</dbReference>
<proteinExistence type="predicted"/>
<dbReference type="OrthoDB" id="9785080at2"/>
<dbReference type="PROSITE" id="PS50893">
    <property type="entry name" value="ABC_TRANSPORTER_2"/>
    <property type="match status" value="1"/>
</dbReference>
<dbReference type="EMBL" id="VNJI01000101">
    <property type="protein sequence ID" value="TVX97888.1"/>
    <property type="molecule type" value="Genomic_DNA"/>
</dbReference>
<evidence type="ECO:0000256" key="3">
    <source>
        <dbReference type="ARBA" id="ARBA00022840"/>
    </source>
</evidence>
<dbReference type="AlphaFoldDB" id="A0A559JDD5"/>
<evidence type="ECO:0000259" key="4">
    <source>
        <dbReference type="PROSITE" id="PS50893"/>
    </source>
</evidence>
<dbReference type="InterPro" id="IPR003593">
    <property type="entry name" value="AAA+_ATPase"/>
</dbReference>
<keyword evidence="2" id="KW-0547">Nucleotide-binding</keyword>
<evidence type="ECO:0000256" key="2">
    <source>
        <dbReference type="ARBA" id="ARBA00022741"/>
    </source>
</evidence>
<evidence type="ECO:0000256" key="1">
    <source>
        <dbReference type="ARBA" id="ARBA00022448"/>
    </source>
</evidence>
<name>A0A559JDD5_9BACL</name>
<comment type="caution">
    <text evidence="5">The sequence shown here is derived from an EMBL/GenBank/DDBJ whole genome shotgun (WGS) entry which is preliminary data.</text>
</comment>
<keyword evidence="6" id="KW-1185">Reference proteome</keyword>
<dbReference type="SMART" id="SM00382">
    <property type="entry name" value="AAA"/>
    <property type="match status" value="1"/>
</dbReference>
<evidence type="ECO:0000313" key="6">
    <source>
        <dbReference type="Proteomes" id="UP000317036"/>
    </source>
</evidence>
<dbReference type="PANTHER" id="PTHR43423">
    <property type="entry name" value="ABC TRANSPORTER I FAMILY MEMBER 17"/>
    <property type="match status" value="1"/>
</dbReference>
<sequence>MESIGKRLSIMGRSHLFQQLTAAIGSKERIALLGASGQGKSTLLRIVGQLDRPDEGELYLENRPSNQWKPQDWRSKVCYVAQQPIMLPGSVEDNLRTVSTLHRRPFEAELARALMAQCGLQDKAWQSNASELSGGEKQRVALVRSLLLRPRVLLLDEITSALDQNSKQAVEQLLREWHAAEETAMLWVTHDLQQARSVSDTVWFMAEGMLMERQPTELFFRQPITPAAQQFLQWPEEGVV</sequence>
<protein>
    <submittedName>
        <fullName evidence="5">ATP-binding cassette domain-containing protein</fullName>
    </submittedName>
</protein>
<evidence type="ECO:0000313" key="5">
    <source>
        <dbReference type="EMBL" id="TVX97888.1"/>
    </source>
</evidence>
<dbReference type="InterPro" id="IPR017871">
    <property type="entry name" value="ABC_transporter-like_CS"/>
</dbReference>
<keyword evidence="1" id="KW-0813">Transport</keyword>
<dbReference type="PANTHER" id="PTHR43423:SF1">
    <property type="entry name" value="ABC TRANSPORTER I FAMILY MEMBER 17"/>
    <property type="match status" value="1"/>
</dbReference>
<dbReference type="Pfam" id="PF00005">
    <property type="entry name" value="ABC_tran"/>
    <property type="match status" value="1"/>
</dbReference>